<organism evidence="15 16">
    <name type="scientific">Alicyclobacillus cycloheptanicus</name>
    <dbReference type="NCBI Taxonomy" id="1457"/>
    <lineage>
        <taxon>Bacteria</taxon>
        <taxon>Bacillati</taxon>
        <taxon>Bacillota</taxon>
        <taxon>Bacilli</taxon>
        <taxon>Bacillales</taxon>
        <taxon>Alicyclobacillaceae</taxon>
        <taxon>Alicyclobacillus</taxon>
    </lineage>
</organism>
<dbReference type="CDD" id="cd06225">
    <property type="entry name" value="HAMP"/>
    <property type="match status" value="1"/>
</dbReference>
<dbReference type="InterPro" id="IPR036097">
    <property type="entry name" value="HisK_dim/P_sf"/>
</dbReference>
<evidence type="ECO:0000256" key="10">
    <source>
        <dbReference type="ARBA" id="ARBA00023012"/>
    </source>
</evidence>
<keyword evidence="11 12" id="KW-0472">Membrane</keyword>
<keyword evidence="9" id="KW-0067">ATP-binding</keyword>
<keyword evidence="5" id="KW-0597">Phosphoprotein</keyword>
<feature type="transmembrane region" description="Helical" evidence="12">
    <location>
        <begin position="128"/>
        <end position="149"/>
    </location>
</feature>
<evidence type="ECO:0000256" key="6">
    <source>
        <dbReference type="ARBA" id="ARBA00022679"/>
    </source>
</evidence>
<dbReference type="SMART" id="SM00388">
    <property type="entry name" value="HisKA"/>
    <property type="match status" value="1"/>
</dbReference>
<evidence type="ECO:0000256" key="2">
    <source>
        <dbReference type="ARBA" id="ARBA00004651"/>
    </source>
</evidence>
<evidence type="ECO:0000259" key="14">
    <source>
        <dbReference type="PROSITE" id="PS50885"/>
    </source>
</evidence>
<dbReference type="InterPro" id="IPR004358">
    <property type="entry name" value="Sig_transdc_His_kin-like_C"/>
</dbReference>
<reference evidence="15 16" key="1">
    <citation type="submission" date="2023-07" db="EMBL/GenBank/DDBJ databases">
        <title>Genomic Encyclopedia of Type Strains, Phase IV (KMG-IV): sequencing the most valuable type-strain genomes for metagenomic binning, comparative biology and taxonomic classification.</title>
        <authorList>
            <person name="Goeker M."/>
        </authorList>
    </citation>
    <scope>NUCLEOTIDE SEQUENCE [LARGE SCALE GENOMIC DNA]</scope>
    <source>
        <strain evidence="15 16">DSM 4006</strain>
    </source>
</reference>
<dbReference type="PANTHER" id="PTHR45453:SF1">
    <property type="entry name" value="PHOSPHATE REGULON SENSOR PROTEIN PHOR"/>
    <property type="match status" value="1"/>
</dbReference>
<evidence type="ECO:0000256" key="11">
    <source>
        <dbReference type="ARBA" id="ARBA00023136"/>
    </source>
</evidence>
<feature type="domain" description="HAMP" evidence="14">
    <location>
        <begin position="150"/>
        <end position="202"/>
    </location>
</feature>
<dbReference type="InterPro" id="IPR005467">
    <property type="entry name" value="His_kinase_dom"/>
</dbReference>
<dbReference type="EC" id="2.7.13.3" evidence="3"/>
<dbReference type="InterPro" id="IPR003660">
    <property type="entry name" value="HAMP_dom"/>
</dbReference>
<evidence type="ECO:0000256" key="3">
    <source>
        <dbReference type="ARBA" id="ARBA00012438"/>
    </source>
</evidence>
<evidence type="ECO:0000259" key="13">
    <source>
        <dbReference type="PROSITE" id="PS50109"/>
    </source>
</evidence>
<accession>A0ABT9XKU0</accession>
<dbReference type="SUPFAM" id="SSF158472">
    <property type="entry name" value="HAMP domain-like"/>
    <property type="match status" value="1"/>
</dbReference>
<keyword evidence="6" id="KW-0808">Transferase</keyword>
<dbReference type="PROSITE" id="PS50885">
    <property type="entry name" value="HAMP"/>
    <property type="match status" value="1"/>
</dbReference>
<evidence type="ECO:0000256" key="1">
    <source>
        <dbReference type="ARBA" id="ARBA00000085"/>
    </source>
</evidence>
<dbReference type="InterPro" id="IPR003661">
    <property type="entry name" value="HisK_dim/P_dom"/>
</dbReference>
<name>A0ABT9XKU0_9BACL</name>
<protein>
    <recommendedName>
        <fullName evidence="3">histidine kinase</fullName>
        <ecNumber evidence="3">2.7.13.3</ecNumber>
    </recommendedName>
</protein>
<dbReference type="EMBL" id="JAUSTP010000026">
    <property type="protein sequence ID" value="MDQ0190903.1"/>
    <property type="molecule type" value="Genomic_DNA"/>
</dbReference>
<feature type="transmembrane region" description="Helical" evidence="12">
    <location>
        <begin position="7"/>
        <end position="28"/>
    </location>
</feature>
<keyword evidence="12" id="KW-0812">Transmembrane</keyword>
<dbReference type="Pfam" id="PF02518">
    <property type="entry name" value="HATPase_c"/>
    <property type="match status" value="1"/>
</dbReference>
<dbReference type="PANTHER" id="PTHR45453">
    <property type="entry name" value="PHOSPHATE REGULON SENSOR PROTEIN PHOR"/>
    <property type="match status" value="1"/>
</dbReference>
<evidence type="ECO:0000313" key="16">
    <source>
        <dbReference type="Proteomes" id="UP001232973"/>
    </source>
</evidence>
<dbReference type="SUPFAM" id="SSF47384">
    <property type="entry name" value="Homodimeric domain of signal transducing histidine kinase"/>
    <property type="match status" value="1"/>
</dbReference>
<evidence type="ECO:0000256" key="12">
    <source>
        <dbReference type="SAM" id="Phobius"/>
    </source>
</evidence>
<dbReference type="Gene3D" id="1.10.287.130">
    <property type="match status" value="1"/>
</dbReference>
<dbReference type="Proteomes" id="UP001232973">
    <property type="component" value="Unassembled WGS sequence"/>
</dbReference>
<dbReference type="SUPFAM" id="SSF55874">
    <property type="entry name" value="ATPase domain of HSP90 chaperone/DNA topoisomerase II/histidine kinase"/>
    <property type="match status" value="1"/>
</dbReference>
<sequence>MRIRKYMVIGILSIVLFPWVVYFVIHMFETHPWQSPKVNPQTNVAQIVRMLSQNEQRWTNPAWQQEAEQALRGKGLTVVIRSPSNDVIFDSAAPGAHHWMSNQEVMVLEDGKWVGTVQISSAGKADPAAVIGAVAAAVLAIAFVSYQVGRNVIKPLESMSRAALQIADGDFDFELAESSTLEIRQVRSAFRIMVHGLRESFAKQEKLEEERRFFIGAIAHDLRTPLFSLRGYLDGIQQGIAASPDKVAHYVAVCKDKAAHLERLVSDLFAFTRLESMEQTLQKEQLDLSEVVRQTVSSLESRAMEKGIRLNTSAVTETCDVTGDPHLLERAVTNVLDNALRYTPLQGEIFIGLKKESGRAVLTIRDTGPGFSPADIAHIFEPMYRGDASRSSATGGAGLGLTIARRVFDFHGGALTAANVPGGGAVLSGWLPLDEHRCQELD</sequence>
<keyword evidence="10" id="KW-0902">Two-component regulatory system</keyword>
<dbReference type="InterPro" id="IPR050351">
    <property type="entry name" value="BphY/WalK/GraS-like"/>
</dbReference>
<gene>
    <name evidence="15" type="ORF">J2S03_002770</name>
</gene>
<proteinExistence type="predicted"/>
<evidence type="ECO:0000256" key="7">
    <source>
        <dbReference type="ARBA" id="ARBA00022741"/>
    </source>
</evidence>
<dbReference type="InterPro" id="IPR036890">
    <property type="entry name" value="HATPase_C_sf"/>
</dbReference>
<evidence type="ECO:0000313" key="15">
    <source>
        <dbReference type="EMBL" id="MDQ0190903.1"/>
    </source>
</evidence>
<evidence type="ECO:0000256" key="4">
    <source>
        <dbReference type="ARBA" id="ARBA00022475"/>
    </source>
</evidence>
<dbReference type="SMART" id="SM00387">
    <property type="entry name" value="HATPase_c"/>
    <property type="match status" value="1"/>
</dbReference>
<evidence type="ECO:0000256" key="5">
    <source>
        <dbReference type="ARBA" id="ARBA00022553"/>
    </source>
</evidence>
<dbReference type="Pfam" id="PF00672">
    <property type="entry name" value="HAMP"/>
    <property type="match status" value="1"/>
</dbReference>
<dbReference type="Gene3D" id="6.10.340.10">
    <property type="match status" value="1"/>
</dbReference>
<dbReference type="RefSeq" id="WP_274456550.1">
    <property type="nucleotide sequence ID" value="NZ_CP067097.1"/>
</dbReference>
<dbReference type="InterPro" id="IPR003594">
    <property type="entry name" value="HATPase_dom"/>
</dbReference>
<dbReference type="CDD" id="cd00075">
    <property type="entry name" value="HATPase"/>
    <property type="match status" value="1"/>
</dbReference>
<dbReference type="PRINTS" id="PR00344">
    <property type="entry name" value="BCTRLSENSOR"/>
</dbReference>
<evidence type="ECO:0000256" key="8">
    <source>
        <dbReference type="ARBA" id="ARBA00022777"/>
    </source>
</evidence>
<keyword evidence="8 15" id="KW-0418">Kinase</keyword>
<dbReference type="CDD" id="cd00082">
    <property type="entry name" value="HisKA"/>
    <property type="match status" value="1"/>
</dbReference>
<dbReference type="SMART" id="SM00304">
    <property type="entry name" value="HAMP"/>
    <property type="match status" value="1"/>
</dbReference>
<comment type="catalytic activity">
    <reaction evidence="1">
        <text>ATP + protein L-histidine = ADP + protein N-phospho-L-histidine.</text>
        <dbReference type="EC" id="2.7.13.3"/>
    </reaction>
</comment>
<keyword evidence="4" id="KW-1003">Cell membrane</keyword>
<evidence type="ECO:0000256" key="9">
    <source>
        <dbReference type="ARBA" id="ARBA00022840"/>
    </source>
</evidence>
<comment type="caution">
    <text evidence="15">The sequence shown here is derived from an EMBL/GenBank/DDBJ whole genome shotgun (WGS) entry which is preliminary data.</text>
</comment>
<dbReference type="Pfam" id="PF00512">
    <property type="entry name" value="HisKA"/>
    <property type="match status" value="1"/>
</dbReference>
<dbReference type="GO" id="GO:0016301">
    <property type="term" value="F:kinase activity"/>
    <property type="evidence" value="ECO:0007669"/>
    <property type="project" value="UniProtKB-KW"/>
</dbReference>
<keyword evidence="7" id="KW-0547">Nucleotide-binding</keyword>
<dbReference type="PROSITE" id="PS50109">
    <property type="entry name" value="HIS_KIN"/>
    <property type="match status" value="1"/>
</dbReference>
<keyword evidence="12" id="KW-1133">Transmembrane helix</keyword>
<feature type="domain" description="Histidine kinase" evidence="13">
    <location>
        <begin position="217"/>
        <end position="435"/>
    </location>
</feature>
<dbReference type="Gene3D" id="3.30.565.10">
    <property type="entry name" value="Histidine kinase-like ATPase, C-terminal domain"/>
    <property type="match status" value="1"/>
</dbReference>
<keyword evidence="16" id="KW-1185">Reference proteome</keyword>
<comment type="subcellular location">
    <subcellularLocation>
        <location evidence="2">Cell membrane</location>
        <topology evidence="2">Multi-pass membrane protein</topology>
    </subcellularLocation>
</comment>